<evidence type="ECO:0000313" key="3">
    <source>
        <dbReference type="WBParaSite" id="ALUE_0001542201-mRNA-1"/>
    </source>
</evidence>
<dbReference type="AlphaFoldDB" id="A0A9J2Q0L4"/>
<dbReference type="WBParaSite" id="ALUE_0001542201-mRNA-1">
    <property type="protein sequence ID" value="ALUE_0001542201-mRNA-1"/>
    <property type="gene ID" value="ALUE_0001542201"/>
</dbReference>
<sequence>MKVLASVSGAALSAGSSDTNHSGNQWSRYQKSFVRFVVHWLGLVMTTSVLLMRVIACMLVLHFQPLFASESPLRPVPKYPEVYQSDRDKENYYMIMAPVSRQFLLTSDKILCSTCESKEDKYEHPQSLVRRCKSIAKGAKIPDEGDNFDLRSVGATYRKMTEDLRAGWSG</sequence>
<reference evidence="3" key="1">
    <citation type="submission" date="2023-03" db="UniProtKB">
        <authorList>
            <consortium name="WormBaseParasite"/>
        </authorList>
    </citation>
    <scope>IDENTIFICATION</scope>
</reference>
<dbReference type="Proteomes" id="UP000036681">
    <property type="component" value="Unplaced"/>
</dbReference>
<protein>
    <submittedName>
        <fullName evidence="3">Uncharacterized protein</fullName>
    </submittedName>
</protein>
<organism evidence="2 3">
    <name type="scientific">Ascaris lumbricoides</name>
    <name type="common">Giant roundworm</name>
    <dbReference type="NCBI Taxonomy" id="6252"/>
    <lineage>
        <taxon>Eukaryota</taxon>
        <taxon>Metazoa</taxon>
        <taxon>Ecdysozoa</taxon>
        <taxon>Nematoda</taxon>
        <taxon>Chromadorea</taxon>
        <taxon>Rhabditida</taxon>
        <taxon>Spirurina</taxon>
        <taxon>Ascaridomorpha</taxon>
        <taxon>Ascaridoidea</taxon>
        <taxon>Ascarididae</taxon>
        <taxon>Ascaris</taxon>
    </lineage>
</organism>
<keyword evidence="2" id="KW-1185">Reference proteome</keyword>
<accession>A0A9J2Q0L4</accession>
<keyword evidence="1" id="KW-0472">Membrane</keyword>
<keyword evidence="1" id="KW-1133">Transmembrane helix</keyword>
<keyword evidence="1" id="KW-0812">Transmembrane</keyword>
<evidence type="ECO:0000256" key="1">
    <source>
        <dbReference type="SAM" id="Phobius"/>
    </source>
</evidence>
<name>A0A9J2Q0L4_ASCLU</name>
<evidence type="ECO:0000313" key="2">
    <source>
        <dbReference type="Proteomes" id="UP000036681"/>
    </source>
</evidence>
<feature type="transmembrane region" description="Helical" evidence="1">
    <location>
        <begin position="40"/>
        <end position="61"/>
    </location>
</feature>
<proteinExistence type="predicted"/>